<proteinExistence type="predicted"/>
<comment type="caution">
    <text evidence="1">The sequence shown here is derived from an EMBL/GenBank/DDBJ whole genome shotgun (WGS) entry which is preliminary data.</text>
</comment>
<dbReference type="EMBL" id="BPQJ01000082">
    <property type="protein sequence ID" value="GJD66819.1"/>
    <property type="molecule type" value="Genomic_DNA"/>
</dbReference>
<keyword evidence="2" id="KW-1185">Reference proteome</keyword>
<dbReference type="Proteomes" id="UP001055286">
    <property type="component" value="Unassembled WGS sequence"/>
</dbReference>
<reference evidence="1" key="1">
    <citation type="journal article" date="2016" name="Front. Microbiol.">
        <title>Genome Sequence of the Piezophilic, Mesophilic Sulfate-Reducing Bacterium Desulfovibrio indicus J2T.</title>
        <authorList>
            <person name="Cao J."/>
            <person name="Maignien L."/>
            <person name="Shao Z."/>
            <person name="Alain K."/>
            <person name="Jebbar M."/>
        </authorList>
    </citation>
    <scope>NUCLEOTIDE SEQUENCE</scope>
    <source>
        <strain evidence="1">JCM 32048</strain>
    </source>
</reference>
<name>A0AA37M8Y0_9HYPH</name>
<gene>
    <name evidence="1" type="ORF">MPEAHAMD_7018</name>
</gene>
<evidence type="ECO:0000313" key="2">
    <source>
        <dbReference type="Proteomes" id="UP001055286"/>
    </source>
</evidence>
<organism evidence="1 2">
    <name type="scientific">Methylobacterium frigidaeris</name>
    <dbReference type="NCBI Taxonomy" id="2038277"/>
    <lineage>
        <taxon>Bacteria</taxon>
        <taxon>Pseudomonadati</taxon>
        <taxon>Pseudomonadota</taxon>
        <taxon>Alphaproteobacteria</taxon>
        <taxon>Hyphomicrobiales</taxon>
        <taxon>Methylobacteriaceae</taxon>
        <taxon>Methylobacterium</taxon>
    </lineage>
</organism>
<protein>
    <submittedName>
        <fullName evidence="1">Uncharacterized protein</fullName>
    </submittedName>
</protein>
<evidence type="ECO:0000313" key="1">
    <source>
        <dbReference type="EMBL" id="GJD66819.1"/>
    </source>
</evidence>
<sequence>MTHPPANPEPLDLAARELHEHARQRIEGCPAWEDFDITDPYEAGLIRLAYDRARDFNAISGGDEG</sequence>
<accession>A0AA37M8Y0</accession>
<reference evidence="1" key="2">
    <citation type="submission" date="2021-08" db="EMBL/GenBank/DDBJ databases">
        <authorList>
            <person name="Tani A."/>
            <person name="Ola A."/>
            <person name="Ogura Y."/>
            <person name="Katsura K."/>
            <person name="Hayashi T."/>
        </authorList>
    </citation>
    <scope>NUCLEOTIDE SEQUENCE</scope>
    <source>
        <strain evidence="1">JCM 32048</strain>
    </source>
</reference>
<dbReference type="RefSeq" id="WP_099902714.1">
    <property type="nucleotide sequence ID" value="NZ_BPQJ01000082.1"/>
</dbReference>
<dbReference type="AlphaFoldDB" id="A0AA37M8Y0"/>